<dbReference type="EMBL" id="KQ414716">
    <property type="protein sequence ID" value="KOC62813.1"/>
    <property type="molecule type" value="Genomic_DNA"/>
</dbReference>
<organism evidence="1 2">
    <name type="scientific">Habropoda laboriosa</name>
    <dbReference type="NCBI Taxonomy" id="597456"/>
    <lineage>
        <taxon>Eukaryota</taxon>
        <taxon>Metazoa</taxon>
        <taxon>Ecdysozoa</taxon>
        <taxon>Arthropoda</taxon>
        <taxon>Hexapoda</taxon>
        <taxon>Insecta</taxon>
        <taxon>Pterygota</taxon>
        <taxon>Neoptera</taxon>
        <taxon>Endopterygota</taxon>
        <taxon>Hymenoptera</taxon>
        <taxon>Apocrita</taxon>
        <taxon>Aculeata</taxon>
        <taxon>Apoidea</taxon>
        <taxon>Anthophila</taxon>
        <taxon>Apidae</taxon>
        <taxon>Habropoda</taxon>
    </lineage>
</organism>
<proteinExistence type="predicted"/>
<sequence length="54" mass="6448">MVLSRIYRTTNETRLRDITERNNRTPPVCTIYDKRWIAGKRKMKIGSAHCRNII</sequence>
<keyword evidence="2" id="KW-1185">Reference proteome</keyword>
<dbReference type="AlphaFoldDB" id="A0A0L7QW04"/>
<accession>A0A0L7QW04</accession>
<name>A0A0L7QW04_9HYME</name>
<protein>
    <submittedName>
        <fullName evidence="1">Uncharacterized protein</fullName>
    </submittedName>
</protein>
<evidence type="ECO:0000313" key="1">
    <source>
        <dbReference type="EMBL" id="KOC62813.1"/>
    </source>
</evidence>
<reference evidence="1 2" key="1">
    <citation type="submission" date="2015-07" db="EMBL/GenBank/DDBJ databases">
        <title>The genome of Habropoda laboriosa.</title>
        <authorList>
            <person name="Pan H."/>
            <person name="Kapheim K."/>
        </authorList>
    </citation>
    <scope>NUCLEOTIDE SEQUENCE [LARGE SCALE GENOMIC DNA]</scope>
    <source>
        <strain evidence="1">0110345459</strain>
    </source>
</reference>
<gene>
    <name evidence="1" type="ORF">WH47_02516</name>
</gene>
<evidence type="ECO:0000313" key="2">
    <source>
        <dbReference type="Proteomes" id="UP000053825"/>
    </source>
</evidence>
<dbReference type="Proteomes" id="UP000053825">
    <property type="component" value="Unassembled WGS sequence"/>
</dbReference>